<evidence type="ECO:0008006" key="4">
    <source>
        <dbReference type="Google" id="ProtNLM"/>
    </source>
</evidence>
<name>A0AAE4FU68_9CYAN</name>
<dbReference type="Proteomes" id="UP001268256">
    <property type="component" value="Unassembled WGS sequence"/>
</dbReference>
<reference evidence="3" key="1">
    <citation type="submission" date="2023-07" db="EMBL/GenBank/DDBJ databases">
        <authorList>
            <person name="Luz R."/>
            <person name="Cordeiro R."/>
            <person name="Fonseca A."/>
            <person name="Goncalves V."/>
        </authorList>
    </citation>
    <scope>NUCLEOTIDE SEQUENCE [LARGE SCALE GENOMIC DNA]</scope>
    <source>
        <strain evidence="3">BACA0444</strain>
    </source>
</reference>
<gene>
    <name evidence="2" type="ORF">RIF25_16190</name>
</gene>
<sequence>MNYLVATFPERFTAEAAYTTLEMADYPQERVSVYGGGYKTIDQLQALYDPFLAARREMQRMLVWLVPFGFFAGFTFNQVTQIQILTGLTALDNSIIGGIFGAIAGGLGSLTVGGGLKVILSGRSGTPFQARLRQGNYLIVVTGNESQVRQAERLLQNQSPLYLQAYEDE</sequence>
<comment type="caution">
    <text evidence="2">The sequence shown here is derived from an EMBL/GenBank/DDBJ whole genome shotgun (WGS) entry which is preliminary data.</text>
</comment>
<keyword evidence="1" id="KW-0472">Membrane</keyword>
<evidence type="ECO:0000313" key="2">
    <source>
        <dbReference type="EMBL" id="MDS3862340.1"/>
    </source>
</evidence>
<feature type="transmembrane region" description="Helical" evidence="1">
    <location>
        <begin position="61"/>
        <end position="79"/>
    </location>
</feature>
<dbReference type="AlphaFoldDB" id="A0AAE4FU68"/>
<dbReference type="EMBL" id="JAVMIP010000027">
    <property type="protein sequence ID" value="MDS3862340.1"/>
    <property type="molecule type" value="Genomic_DNA"/>
</dbReference>
<keyword evidence="1" id="KW-0812">Transmembrane</keyword>
<keyword evidence="3" id="KW-1185">Reference proteome</keyword>
<proteinExistence type="predicted"/>
<keyword evidence="1" id="KW-1133">Transmembrane helix</keyword>
<organism evidence="2 3">
    <name type="scientific">Pseudocalidococcus azoricus BACA0444</name>
    <dbReference type="NCBI Taxonomy" id="2918990"/>
    <lineage>
        <taxon>Bacteria</taxon>
        <taxon>Bacillati</taxon>
        <taxon>Cyanobacteriota</taxon>
        <taxon>Cyanophyceae</taxon>
        <taxon>Acaryochloridales</taxon>
        <taxon>Thermosynechococcaceae</taxon>
        <taxon>Pseudocalidococcus</taxon>
        <taxon>Pseudocalidococcus azoricus</taxon>
    </lineage>
</organism>
<protein>
    <recommendedName>
        <fullName evidence="4">Transmembrane protein</fullName>
    </recommendedName>
</protein>
<evidence type="ECO:0000256" key="1">
    <source>
        <dbReference type="SAM" id="Phobius"/>
    </source>
</evidence>
<evidence type="ECO:0000313" key="3">
    <source>
        <dbReference type="Proteomes" id="UP001268256"/>
    </source>
</evidence>
<feature type="transmembrane region" description="Helical" evidence="1">
    <location>
        <begin position="99"/>
        <end position="120"/>
    </location>
</feature>
<dbReference type="RefSeq" id="WP_322879546.1">
    <property type="nucleotide sequence ID" value="NZ_JAVMIP010000027.1"/>
</dbReference>
<accession>A0AAE4FU68</accession>